<keyword evidence="3" id="KW-1185">Reference proteome</keyword>
<name>A0A091NSJ9_APAVI</name>
<dbReference type="Proteomes" id="UP000054244">
    <property type="component" value="Unassembled WGS sequence"/>
</dbReference>
<dbReference type="AlphaFoldDB" id="A0A091NSJ9"/>
<organism evidence="2 3">
    <name type="scientific">Apaloderma vittatum</name>
    <name type="common">Bar-tailed trogon</name>
    <dbReference type="NCBI Taxonomy" id="57397"/>
    <lineage>
        <taxon>Eukaryota</taxon>
        <taxon>Metazoa</taxon>
        <taxon>Chordata</taxon>
        <taxon>Craniata</taxon>
        <taxon>Vertebrata</taxon>
        <taxon>Euteleostomi</taxon>
        <taxon>Archelosauria</taxon>
        <taxon>Archosauria</taxon>
        <taxon>Dinosauria</taxon>
        <taxon>Saurischia</taxon>
        <taxon>Theropoda</taxon>
        <taxon>Coelurosauria</taxon>
        <taxon>Aves</taxon>
        <taxon>Neognathae</taxon>
        <taxon>Neoaves</taxon>
        <taxon>Telluraves</taxon>
        <taxon>Coraciimorphae</taxon>
        <taxon>Trogoniformes</taxon>
        <taxon>Trogonidae</taxon>
        <taxon>Apaloderma</taxon>
    </lineage>
</organism>
<dbReference type="Pfam" id="PF15261">
    <property type="entry name" value="JHY"/>
    <property type="match status" value="1"/>
</dbReference>
<feature type="non-terminal residue" evidence="2">
    <location>
        <position position="1"/>
    </location>
</feature>
<feature type="region of interest" description="Disordered" evidence="1">
    <location>
        <begin position="1"/>
        <end position="27"/>
    </location>
</feature>
<dbReference type="PANTHER" id="PTHR14726:SF1">
    <property type="entry name" value="JHY PROTEIN HOMOLOG"/>
    <property type="match status" value="1"/>
</dbReference>
<evidence type="ECO:0000313" key="3">
    <source>
        <dbReference type="Proteomes" id="UP000054244"/>
    </source>
</evidence>
<gene>
    <name evidence="2" type="ORF">N311_09995</name>
</gene>
<sequence>QINRSSSEGYLMQMEKQNQPEVSKKPYSSKAYINLNVKLGGLGPDYEAIKEKKEKLKQQKEYAKQIKEYNMRTIASVQRIPTKPQVVSSVLRQKALDYAKKIPRPKTFRVRQSVEEVKEGRVLPQTVEEVKEGRVLPQTLNGDRLPRIASVEPLQNRHEKEKEILAAFRTLRI</sequence>
<accession>A0A091NSJ9</accession>
<dbReference type="PANTHER" id="PTHR14726">
    <property type="entry name" value="JHY PROTEIN HOMOLOG"/>
    <property type="match status" value="1"/>
</dbReference>
<dbReference type="GO" id="GO:0035082">
    <property type="term" value="P:axoneme assembly"/>
    <property type="evidence" value="ECO:0007669"/>
    <property type="project" value="TreeGrafter"/>
</dbReference>
<proteinExistence type="predicted"/>
<protein>
    <submittedName>
        <fullName evidence="2">Uncharacterized protein C11orf63</fullName>
    </submittedName>
</protein>
<evidence type="ECO:0000313" key="2">
    <source>
        <dbReference type="EMBL" id="KFP92331.1"/>
    </source>
</evidence>
<dbReference type="InterPro" id="IPR027968">
    <property type="entry name" value="JHY"/>
</dbReference>
<evidence type="ECO:0000256" key="1">
    <source>
        <dbReference type="SAM" id="MobiDB-lite"/>
    </source>
</evidence>
<reference evidence="2 3" key="1">
    <citation type="submission" date="2014-04" db="EMBL/GenBank/DDBJ databases">
        <title>Genome evolution of avian class.</title>
        <authorList>
            <person name="Zhang G."/>
            <person name="Li C."/>
        </authorList>
    </citation>
    <scope>NUCLEOTIDE SEQUENCE [LARGE SCALE GENOMIC DNA]</scope>
    <source>
        <strain evidence="2">BGI_N311</strain>
    </source>
</reference>
<feature type="non-terminal residue" evidence="2">
    <location>
        <position position="173"/>
    </location>
</feature>
<dbReference type="EMBL" id="KL393162">
    <property type="protein sequence ID" value="KFP92331.1"/>
    <property type="molecule type" value="Genomic_DNA"/>
</dbReference>